<comment type="caution">
    <text evidence="6">The sequence shown here is derived from an EMBL/GenBank/DDBJ whole genome shotgun (WGS) entry which is preliminary data.</text>
</comment>
<evidence type="ECO:0000313" key="7">
    <source>
        <dbReference type="Proteomes" id="UP000240481"/>
    </source>
</evidence>
<proteinExistence type="predicted"/>
<dbReference type="RefSeq" id="WP_048900310.1">
    <property type="nucleotide sequence ID" value="NZ_AP024852.1"/>
</dbReference>
<dbReference type="InterPro" id="IPR018660">
    <property type="entry name" value="MliC"/>
</dbReference>
<keyword evidence="4" id="KW-0449">Lipoprotein</keyword>
<evidence type="ECO:0000313" key="6">
    <source>
        <dbReference type="EMBL" id="PSW19448.1"/>
    </source>
</evidence>
<protein>
    <recommendedName>
        <fullName evidence="5">C-type lysozyme inhibitor domain-containing protein</fullName>
    </recommendedName>
</protein>
<evidence type="ECO:0000256" key="3">
    <source>
        <dbReference type="ARBA" id="ARBA00023139"/>
    </source>
</evidence>
<dbReference type="Gene3D" id="2.40.128.200">
    <property type="match status" value="1"/>
</dbReference>
<feature type="domain" description="C-type lysozyme inhibitor" evidence="5">
    <location>
        <begin position="29"/>
        <end position="91"/>
    </location>
</feature>
<dbReference type="Proteomes" id="UP000240481">
    <property type="component" value="Unassembled WGS sequence"/>
</dbReference>
<keyword evidence="1" id="KW-0732">Signal</keyword>
<dbReference type="Pfam" id="PF09864">
    <property type="entry name" value="MliC"/>
    <property type="match status" value="1"/>
</dbReference>
<keyword evidence="2" id="KW-0472">Membrane</keyword>
<evidence type="ECO:0000256" key="2">
    <source>
        <dbReference type="ARBA" id="ARBA00023136"/>
    </source>
</evidence>
<keyword evidence="7" id="KW-1185">Reference proteome</keyword>
<evidence type="ECO:0000256" key="4">
    <source>
        <dbReference type="ARBA" id="ARBA00023288"/>
    </source>
</evidence>
<gene>
    <name evidence="6" type="ORF">C9I94_23680</name>
</gene>
<sequence length="101" mass="11375">MRRLILLAISYLFVGCSVEQSALPVEIKYNCLEGQFFTVRYPTIETAVIYYLNDVRTLQQRASGSGAKYQDLAGDTSLFTKGDEAFLEWDGFRIAGCMAEE</sequence>
<keyword evidence="3" id="KW-0564">Palmitate</keyword>
<dbReference type="EMBL" id="PYLZ01000020">
    <property type="protein sequence ID" value="PSW19448.1"/>
    <property type="molecule type" value="Genomic_DNA"/>
</dbReference>
<organism evidence="6 7">
    <name type="scientific">Photobacterium swingsii</name>
    <dbReference type="NCBI Taxonomy" id="680026"/>
    <lineage>
        <taxon>Bacteria</taxon>
        <taxon>Pseudomonadati</taxon>
        <taxon>Pseudomonadota</taxon>
        <taxon>Gammaproteobacteria</taxon>
        <taxon>Vibrionales</taxon>
        <taxon>Vibrionaceae</taxon>
        <taxon>Photobacterium</taxon>
    </lineage>
</organism>
<dbReference type="OrthoDB" id="5816227at2"/>
<reference evidence="6 7" key="1">
    <citation type="submission" date="2018-01" db="EMBL/GenBank/DDBJ databases">
        <title>Whole genome sequencing of Histamine producing bacteria.</title>
        <authorList>
            <person name="Butler K."/>
        </authorList>
    </citation>
    <scope>NUCLEOTIDE SEQUENCE [LARGE SCALE GENOMIC DNA]</scope>
    <source>
        <strain evidence="6 7">DSM 24669</strain>
    </source>
</reference>
<dbReference type="SUPFAM" id="SSF141488">
    <property type="entry name" value="YdhA-like"/>
    <property type="match status" value="1"/>
</dbReference>
<accession>A0A0J8V789</accession>
<dbReference type="PROSITE" id="PS51257">
    <property type="entry name" value="PROKAR_LIPOPROTEIN"/>
    <property type="match status" value="1"/>
</dbReference>
<evidence type="ECO:0000259" key="5">
    <source>
        <dbReference type="Pfam" id="PF09864"/>
    </source>
</evidence>
<dbReference type="InterPro" id="IPR036328">
    <property type="entry name" value="MliC_sf"/>
</dbReference>
<evidence type="ECO:0000256" key="1">
    <source>
        <dbReference type="ARBA" id="ARBA00022729"/>
    </source>
</evidence>
<name>A0A0J8V789_9GAMM</name>
<dbReference type="AlphaFoldDB" id="A0A0J8V789"/>